<accession>A0A553I1K5</accession>
<organism evidence="1 2">
    <name type="scientific">Xylaria flabelliformis</name>
    <dbReference type="NCBI Taxonomy" id="2512241"/>
    <lineage>
        <taxon>Eukaryota</taxon>
        <taxon>Fungi</taxon>
        <taxon>Dikarya</taxon>
        <taxon>Ascomycota</taxon>
        <taxon>Pezizomycotina</taxon>
        <taxon>Sordariomycetes</taxon>
        <taxon>Xylariomycetidae</taxon>
        <taxon>Xylariales</taxon>
        <taxon>Xylariaceae</taxon>
        <taxon>Xylaria</taxon>
    </lineage>
</organism>
<proteinExistence type="predicted"/>
<reference evidence="2" key="1">
    <citation type="submission" date="2019-06" db="EMBL/GenBank/DDBJ databases">
        <title>Draft genome sequence of the griseofulvin-producing fungus Xylaria cubensis strain G536.</title>
        <authorList>
            <person name="Mead M.E."/>
            <person name="Raja H.A."/>
            <person name="Steenwyk J.L."/>
            <person name="Knowles S.L."/>
            <person name="Oberlies N.H."/>
            <person name="Rokas A."/>
        </authorList>
    </citation>
    <scope>NUCLEOTIDE SEQUENCE [LARGE SCALE GENOMIC DNA]</scope>
    <source>
        <strain evidence="2">G536</strain>
    </source>
</reference>
<dbReference type="AlphaFoldDB" id="A0A553I1K5"/>
<evidence type="ECO:0000313" key="2">
    <source>
        <dbReference type="Proteomes" id="UP000319160"/>
    </source>
</evidence>
<comment type="caution">
    <text evidence="1">The sequence shown here is derived from an EMBL/GenBank/DDBJ whole genome shotgun (WGS) entry which is preliminary data.</text>
</comment>
<sequence>MPIVLMGDTTEAQEKLAKNLDKQTCQGKGHTSGVVGLIYIVGNITLEGEALSEAVGGSHPPFIKVDKWDVIDFDTGHMPFVSQPGATIVGLSIKFSAS</sequence>
<gene>
    <name evidence="1" type="ORF">FHL15_004863</name>
</gene>
<dbReference type="STRING" id="2512241.A0A553I1K5"/>
<keyword evidence="2" id="KW-1185">Reference proteome</keyword>
<evidence type="ECO:0000313" key="1">
    <source>
        <dbReference type="EMBL" id="TRX94095.1"/>
    </source>
</evidence>
<dbReference type="EMBL" id="VFLP01000024">
    <property type="protein sequence ID" value="TRX94095.1"/>
    <property type="molecule type" value="Genomic_DNA"/>
</dbReference>
<name>A0A553I1K5_9PEZI</name>
<dbReference type="Proteomes" id="UP000319160">
    <property type="component" value="Unassembled WGS sequence"/>
</dbReference>
<dbReference type="OrthoDB" id="408373at2759"/>
<protein>
    <submittedName>
        <fullName evidence="1">Uncharacterized protein</fullName>
    </submittedName>
</protein>